<evidence type="ECO:0000313" key="3">
    <source>
        <dbReference type="EMBL" id="SUB79766.1"/>
    </source>
</evidence>
<accession>A0AAQ1UKL8</accession>
<feature type="signal peptide" evidence="1">
    <location>
        <begin position="1"/>
        <end position="22"/>
    </location>
</feature>
<dbReference type="Gene3D" id="3.90.1010.20">
    <property type="match status" value="1"/>
</dbReference>
<dbReference type="SMART" id="SM00900">
    <property type="entry name" value="FMN_bind"/>
    <property type="match status" value="1"/>
</dbReference>
<keyword evidence="1" id="KW-0732">Signal</keyword>
<dbReference type="AlphaFoldDB" id="A0AAQ1UKL8"/>
<dbReference type="Pfam" id="PF04205">
    <property type="entry name" value="FMN_bind"/>
    <property type="match status" value="1"/>
</dbReference>
<dbReference type="RefSeq" id="WP_007411170.1">
    <property type="nucleotide sequence ID" value="NZ_CALLWX010000009.1"/>
</dbReference>
<gene>
    <name evidence="3" type="ORF">NCTC13063_01036</name>
</gene>
<organism evidence="3 4">
    <name type="scientific">Segatella buccae</name>
    <dbReference type="NCBI Taxonomy" id="28126"/>
    <lineage>
        <taxon>Bacteria</taxon>
        <taxon>Pseudomonadati</taxon>
        <taxon>Bacteroidota</taxon>
        <taxon>Bacteroidia</taxon>
        <taxon>Bacteroidales</taxon>
        <taxon>Prevotellaceae</taxon>
        <taxon>Segatella</taxon>
    </lineage>
</organism>
<dbReference type="InterPro" id="IPR007329">
    <property type="entry name" value="FMN-bd"/>
</dbReference>
<comment type="caution">
    <text evidence="3">The sequence shown here is derived from an EMBL/GenBank/DDBJ whole genome shotgun (WGS) entry which is preliminary data.</text>
</comment>
<feature type="chain" id="PRO_5043029183" evidence="1">
    <location>
        <begin position="23"/>
        <end position="131"/>
    </location>
</feature>
<reference evidence="3 4" key="1">
    <citation type="submission" date="2018-06" db="EMBL/GenBank/DDBJ databases">
        <authorList>
            <consortium name="Pathogen Informatics"/>
            <person name="Doyle S."/>
        </authorList>
    </citation>
    <scope>NUCLEOTIDE SEQUENCE [LARGE SCALE GENOMIC DNA]</scope>
    <source>
        <strain evidence="3 4">NCTC13063</strain>
    </source>
</reference>
<dbReference type="GO" id="GO:0010181">
    <property type="term" value="F:FMN binding"/>
    <property type="evidence" value="ECO:0007669"/>
    <property type="project" value="InterPro"/>
</dbReference>
<feature type="domain" description="FMN-binding" evidence="2">
    <location>
        <begin position="47"/>
        <end position="125"/>
    </location>
</feature>
<protein>
    <submittedName>
        <fullName evidence="3">Predicted NADH:ubiquinone oxidoreductase, subunit RnfG</fullName>
    </submittedName>
</protein>
<dbReference type="GO" id="GO:0016020">
    <property type="term" value="C:membrane"/>
    <property type="evidence" value="ECO:0007669"/>
    <property type="project" value="InterPro"/>
</dbReference>
<sequence>MKGIKYLAAASMVAAAVVFMSASDSSISQSGDTTVVNTTLIGKNIRGFKGQTPVKIFIKDNKVMKVEALDNKETPKFFNRAKAVLAEFSGKSVSKAGNMKVDGVSGATYSSKALIENVQTGLKYYKEQAKK</sequence>
<evidence type="ECO:0000256" key="1">
    <source>
        <dbReference type="SAM" id="SignalP"/>
    </source>
</evidence>
<evidence type="ECO:0000313" key="4">
    <source>
        <dbReference type="Proteomes" id="UP000255283"/>
    </source>
</evidence>
<proteinExistence type="predicted"/>
<dbReference type="Proteomes" id="UP000255283">
    <property type="component" value="Unassembled WGS sequence"/>
</dbReference>
<name>A0AAQ1UKL8_9BACT</name>
<evidence type="ECO:0000259" key="2">
    <source>
        <dbReference type="SMART" id="SM00900"/>
    </source>
</evidence>
<dbReference type="EMBL" id="UGTJ01000001">
    <property type="protein sequence ID" value="SUB79766.1"/>
    <property type="molecule type" value="Genomic_DNA"/>
</dbReference>